<feature type="transmembrane region" description="Helical" evidence="2">
    <location>
        <begin position="452"/>
        <end position="473"/>
    </location>
</feature>
<evidence type="ECO:0000256" key="1">
    <source>
        <dbReference type="SAM" id="MobiDB-lite"/>
    </source>
</evidence>
<feature type="transmembrane region" description="Helical" evidence="2">
    <location>
        <begin position="485"/>
        <end position="503"/>
    </location>
</feature>
<protein>
    <submittedName>
        <fullName evidence="4">Uncharacterized protein</fullName>
    </submittedName>
</protein>
<evidence type="ECO:0000256" key="2">
    <source>
        <dbReference type="SAM" id="Phobius"/>
    </source>
</evidence>
<reference evidence="4 5" key="1">
    <citation type="submission" date="2016-10" db="EMBL/GenBank/DDBJ databases">
        <authorList>
            <person name="de Groot N.N."/>
        </authorList>
    </citation>
    <scope>NUCLEOTIDE SEQUENCE [LARGE SCALE GENOMIC DNA]</scope>
    <source>
        <strain evidence="4 5">CGMCC 1.5382</strain>
    </source>
</reference>
<keyword evidence="5" id="KW-1185">Reference proteome</keyword>
<dbReference type="STRING" id="386301.SAMN05216282_10654"/>
<evidence type="ECO:0000313" key="4">
    <source>
        <dbReference type="EMBL" id="SDK43775.1"/>
    </source>
</evidence>
<keyword evidence="3" id="KW-0732">Signal</keyword>
<feature type="transmembrane region" description="Helical" evidence="2">
    <location>
        <begin position="548"/>
        <end position="565"/>
    </location>
</feature>
<dbReference type="AlphaFoldDB" id="A0A1G9BXV4"/>
<accession>A0A1G9BXV4</accession>
<keyword evidence="2" id="KW-0472">Membrane</keyword>
<feature type="transmembrane region" description="Helical" evidence="2">
    <location>
        <begin position="336"/>
        <end position="358"/>
    </location>
</feature>
<evidence type="ECO:0000256" key="3">
    <source>
        <dbReference type="SAM" id="SignalP"/>
    </source>
</evidence>
<name>A0A1G9BXV4_9MICO</name>
<feature type="transmembrane region" description="Helical" evidence="2">
    <location>
        <begin position="577"/>
        <end position="600"/>
    </location>
</feature>
<feature type="transmembrane region" description="Helical" evidence="2">
    <location>
        <begin position="262"/>
        <end position="282"/>
    </location>
</feature>
<gene>
    <name evidence="4" type="ORF">SAMN05216282_10654</name>
</gene>
<feature type="signal peptide" evidence="3">
    <location>
        <begin position="1"/>
        <end position="30"/>
    </location>
</feature>
<feature type="chain" id="PRO_5011580681" evidence="3">
    <location>
        <begin position="31"/>
        <end position="632"/>
    </location>
</feature>
<feature type="transmembrane region" description="Helical" evidence="2">
    <location>
        <begin position="515"/>
        <end position="541"/>
    </location>
</feature>
<sequence>MSRRRHFAVRSAVAASLVLGAIASAAPAFAQSAEEPVVVSPAASGVELDQAIDGSWFWQVTLDVPEAYIGSWERDLGVWGSPEEAQAAAGQSRECVQGAMKGFLDQFATHAEFELANESLDQDSWSTSTIDDEVRACRDASEWKVERASIDNAGYRVIDIPLDVVGPGTHELFVIGLSTPASGNPTVRNPGCALKVWEGGKWAGGGCPYDASAPVYFTVTVPSPPASEMLLQSRDVEKGSAFDPSVFSTLKPLDQTEDAEALALHVGLTVALALVLAILIALPTEMLNSVVSDNHSRIAGFFRWLLPAGRRAKRSGARPVDDIVADRKRPLVVQRIFGGVSGWWSVPVLVAGAVIASFAEPDFGVNWMSLRLILTLFVAFLIVNLGGTFFAWLVTRRRTGAERPRLTARPLFLVLILVTVLFAKFLHVEPALIFGTVLAIDFGSRLSKARSAAVTTVGAAYLIVIGLGAWVGYSALVGSTLKSAFGLSGIPDAFILPISGALYDARLALGELASVLVVEAISTVPIALLPLAFLSGASLWAWKRWVRALVYAAGLAVYSFVLVPMPKSWETVPEPLMLWIAIFAGYAAFALAVWAVFYFINKRQPEPESENGPASPPVRGPVSDEPVLSRVG</sequence>
<evidence type="ECO:0000313" key="5">
    <source>
        <dbReference type="Proteomes" id="UP000198701"/>
    </source>
</evidence>
<keyword evidence="2" id="KW-1133">Transmembrane helix</keyword>
<dbReference type="InterPro" id="IPR006311">
    <property type="entry name" value="TAT_signal"/>
</dbReference>
<feature type="region of interest" description="Disordered" evidence="1">
    <location>
        <begin position="605"/>
        <end position="632"/>
    </location>
</feature>
<organism evidence="4 5">
    <name type="scientific">Cryobacterium psychrotolerans</name>
    <dbReference type="NCBI Taxonomy" id="386301"/>
    <lineage>
        <taxon>Bacteria</taxon>
        <taxon>Bacillati</taxon>
        <taxon>Actinomycetota</taxon>
        <taxon>Actinomycetes</taxon>
        <taxon>Micrococcales</taxon>
        <taxon>Microbacteriaceae</taxon>
        <taxon>Cryobacterium</taxon>
    </lineage>
</organism>
<dbReference type="EMBL" id="FNFU01000006">
    <property type="protein sequence ID" value="SDK43775.1"/>
    <property type="molecule type" value="Genomic_DNA"/>
</dbReference>
<proteinExistence type="predicted"/>
<feature type="transmembrane region" description="Helical" evidence="2">
    <location>
        <begin position="406"/>
        <end position="426"/>
    </location>
</feature>
<dbReference type="Proteomes" id="UP000198701">
    <property type="component" value="Unassembled WGS sequence"/>
</dbReference>
<feature type="transmembrane region" description="Helical" evidence="2">
    <location>
        <begin position="370"/>
        <end position="394"/>
    </location>
</feature>
<dbReference type="PROSITE" id="PS51318">
    <property type="entry name" value="TAT"/>
    <property type="match status" value="1"/>
</dbReference>
<keyword evidence="2" id="KW-0812">Transmembrane</keyword>